<organism evidence="1 2">
    <name type="scientific">Ricinus communis</name>
    <name type="common">Castor bean</name>
    <dbReference type="NCBI Taxonomy" id="3988"/>
    <lineage>
        <taxon>Eukaryota</taxon>
        <taxon>Viridiplantae</taxon>
        <taxon>Streptophyta</taxon>
        <taxon>Embryophyta</taxon>
        <taxon>Tracheophyta</taxon>
        <taxon>Spermatophyta</taxon>
        <taxon>Magnoliopsida</taxon>
        <taxon>eudicotyledons</taxon>
        <taxon>Gunneridae</taxon>
        <taxon>Pentapetalae</taxon>
        <taxon>rosids</taxon>
        <taxon>fabids</taxon>
        <taxon>Malpighiales</taxon>
        <taxon>Euphorbiaceae</taxon>
        <taxon>Acalyphoideae</taxon>
        <taxon>Acalypheae</taxon>
        <taxon>Ricinus</taxon>
    </lineage>
</organism>
<evidence type="ECO:0000313" key="2">
    <source>
        <dbReference type="Proteomes" id="UP000008311"/>
    </source>
</evidence>
<reference evidence="2" key="1">
    <citation type="journal article" date="2010" name="Nat. Biotechnol.">
        <title>Draft genome sequence of the oilseed species Ricinus communis.</title>
        <authorList>
            <person name="Chan A.P."/>
            <person name="Crabtree J."/>
            <person name="Zhao Q."/>
            <person name="Lorenzi H."/>
            <person name="Orvis J."/>
            <person name="Puiu D."/>
            <person name="Melake-Berhan A."/>
            <person name="Jones K.M."/>
            <person name="Redman J."/>
            <person name="Chen G."/>
            <person name="Cahoon E.B."/>
            <person name="Gedil M."/>
            <person name="Stanke M."/>
            <person name="Haas B.J."/>
            <person name="Wortman J.R."/>
            <person name="Fraser-Liggett C.M."/>
            <person name="Ravel J."/>
            <person name="Rabinowicz P.D."/>
        </authorList>
    </citation>
    <scope>NUCLEOTIDE SEQUENCE [LARGE SCALE GENOMIC DNA]</scope>
    <source>
        <strain evidence="2">cv. Hale</strain>
    </source>
</reference>
<keyword evidence="2" id="KW-1185">Reference proteome</keyword>
<name>B9T2B1_RICCO</name>
<evidence type="ECO:0000313" key="1">
    <source>
        <dbReference type="EMBL" id="EEF29992.1"/>
    </source>
</evidence>
<dbReference type="InParanoid" id="B9T2B1"/>
<proteinExistence type="predicted"/>
<dbReference type="EMBL" id="EQ974374">
    <property type="protein sequence ID" value="EEF29992.1"/>
    <property type="molecule type" value="Genomic_DNA"/>
</dbReference>
<protein>
    <submittedName>
        <fullName evidence="1">Uncharacterized protein</fullName>
    </submittedName>
</protein>
<gene>
    <name evidence="1" type="ORF">RCOM_0409810</name>
</gene>
<dbReference type="AlphaFoldDB" id="B9T2B1"/>
<sequence>MSFSGNYEKKLHERLLNFTLYNKKSSFGNKAWKKAVQANTGDDEQRAQGRAEGCEHSVGFNAKFFFS</sequence>
<accession>B9T2B1</accession>
<dbReference type="Proteomes" id="UP000008311">
    <property type="component" value="Unassembled WGS sequence"/>
</dbReference>